<dbReference type="Proteomes" id="UP000216998">
    <property type="component" value="Unassembled WGS sequence"/>
</dbReference>
<dbReference type="EMBL" id="NOXU01000022">
    <property type="protein sequence ID" value="OYQ36399.1"/>
    <property type="molecule type" value="Genomic_DNA"/>
</dbReference>
<organism evidence="1 2">
    <name type="scientific">Niveispirillum lacus</name>
    <dbReference type="NCBI Taxonomy" id="1981099"/>
    <lineage>
        <taxon>Bacteria</taxon>
        <taxon>Pseudomonadati</taxon>
        <taxon>Pseudomonadota</taxon>
        <taxon>Alphaproteobacteria</taxon>
        <taxon>Rhodospirillales</taxon>
        <taxon>Azospirillaceae</taxon>
        <taxon>Niveispirillum</taxon>
    </lineage>
</organism>
<evidence type="ECO:0000313" key="2">
    <source>
        <dbReference type="Proteomes" id="UP000216998"/>
    </source>
</evidence>
<gene>
    <name evidence="1" type="ORF">CHU95_03965</name>
</gene>
<keyword evidence="2" id="KW-1185">Reference proteome</keyword>
<dbReference type="Pfam" id="PF06676">
    <property type="entry name" value="DUF1178"/>
    <property type="match status" value="1"/>
</dbReference>
<dbReference type="AlphaFoldDB" id="A0A255Z4M6"/>
<accession>A0A255Z4M6</accession>
<name>A0A255Z4M6_9PROT</name>
<reference evidence="1 2" key="1">
    <citation type="submission" date="2017-07" db="EMBL/GenBank/DDBJ databases">
        <title>Niveispirillum cyanobacteriorum sp. nov., isolated from cyanobacterial aggregates in a eutrophic lake.</title>
        <authorList>
            <person name="Cai H."/>
        </authorList>
    </citation>
    <scope>NUCLEOTIDE SEQUENCE [LARGE SCALE GENOMIC DNA]</scope>
    <source>
        <strain evidence="2">TH1-14</strain>
    </source>
</reference>
<dbReference type="OrthoDB" id="9799894at2"/>
<proteinExistence type="predicted"/>
<sequence length="160" mass="17383">MILFDLKCSLDHRFEGWFRNGAAYDAQVAAHAITCPVCGDAKVTKAPMAPAIAKGGRSREKEAVAAVPSVTEPAPAPTAVPDAVKEAQAEILRQLRDLRRQVEKNADYVGDRFAEEARKIHYGEVESRAIYGETSPQQAEALREEGVPVTSIPWLPAENG</sequence>
<dbReference type="InterPro" id="IPR009562">
    <property type="entry name" value="DUF1178"/>
</dbReference>
<evidence type="ECO:0000313" key="1">
    <source>
        <dbReference type="EMBL" id="OYQ36399.1"/>
    </source>
</evidence>
<protein>
    <submittedName>
        <fullName evidence="1">Uncharacterized protein</fullName>
    </submittedName>
</protein>
<comment type="caution">
    <text evidence="1">The sequence shown here is derived from an EMBL/GenBank/DDBJ whole genome shotgun (WGS) entry which is preliminary data.</text>
</comment>
<dbReference type="PIRSF" id="PIRSF032131">
    <property type="entry name" value="UCP032131"/>
    <property type="match status" value="1"/>
</dbReference>